<dbReference type="PANTHER" id="PTHR45453">
    <property type="entry name" value="PHOSPHATE REGULON SENSOR PROTEIN PHOR"/>
    <property type="match status" value="1"/>
</dbReference>
<dbReference type="InterPro" id="IPR036890">
    <property type="entry name" value="HATPase_C_sf"/>
</dbReference>
<accession>A0A212QPF9</accession>
<dbReference type="InterPro" id="IPR035965">
    <property type="entry name" value="PAS-like_dom_sf"/>
</dbReference>
<keyword evidence="3" id="KW-0597">Phosphoprotein</keyword>
<dbReference type="SUPFAM" id="SSF47384">
    <property type="entry name" value="Homodimeric domain of signal transducing histidine kinase"/>
    <property type="match status" value="1"/>
</dbReference>
<protein>
    <recommendedName>
        <fullName evidence="2">histidine kinase</fullName>
        <ecNumber evidence="2">2.7.13.3</ecNumber>
    </recommendedName>
</protein>
<dbReference type="GO" id="GO:0005886">
    <property type="term" value="C:plasma membrane"/>
    <property type="evidence" value="ECO:0007669"/>
    <property type="project" value="TreeGrafter"/>
</dbReference>
<dbReference type="GO" id="GO:0004721">
    <property type="term" value="F:phosphoprotein phosphatase activity"/>
    <property type="evidence" value="ECO:0007669"/>
    <property type="project" value="TreeGrafter"/>
</dbReference>
<dbReference type="Gene3D" id="3.30.565.10">
    <property type="entry name" value="Histidine kinase-like ATPase, C-terminal domain"/>
    <property type="match status" value="1"/>
</dbReference>
<name>A0A212QPF9_9PROT</name>
<feature type="transmembrane region" description="Helical" evidence="8">
    <location>
        <begin position="33"/>
        <end position="52"/>
    </location>
</feature>
<evidence type="ECO:0000259" key="9">
    <source>
        <dbReference type="PROSITE" id="PS50109"/>
    </source>
</evidence>
<evidence type="ECO:0000256" key="3">
    <source>
        <dbReference type="ARBA" id="ARBA00022553"/>
    </source>
</evidence>
<dbReference type="Pfam" id="PF02518">
    <property type="entry name" value="HATPase_c"/>
    <property type="match status" value="1"/>
</dbReference>
<dbReference type="Pfam" id="PF00512">
    <property type="entry name" value="HisKA"/>
    <property type="match status" value="1"/>
</dbReference>
<dbReference type="InterPro" id="IPR005467">
    <property type="entry name" value="His_kinase_dom"/>
</dbReference>
<keyword evidence="8" id="KW-1133">Transmembrane helix</keyword>
<dbReference type="SMART" id="SM00388">
    <property type="entry name" value="HisKA"/>
    <property type="match status" value="1"/>
</dbReference>
<dbReference type="PANTHER" id="PTHR45453:SF1">
    <property type="entry name" value="PHOSPHATE REGULON SENSOR PROTEIN PHOR"/>
    <property type="match status" value="1"/>
</dbReference>
<dbReference type="GO" id="GO:0016036">
    <property type="term" value="P:cellular response to phosphate starvation"/>
    <property type="evidence" value="ECO:0007669"/>
    <property type="project" value="TreeGrafter"/>
</dbReference>
<dbReference type="SMART" id="SM00387">
    <property type="entry name" value="HATPase_c"/>
    <property type="match status" value="1"/>
</dbReference>
<dbReference type="InterPro" id="IPR050351">
    <property type="entry name" value="BphY/WalK/GraS-like"/>
</dbReference>
<dbReference type="PRINTS" id="PR00344">
    <property type="entry name" value="BCTRLSENSOR"/>
</dbReference>
<dbReference type="Gene3D" id="1.10.287.130">
    <property type="match status" value="1"/>
</dbReference>
<dbReference type="InterPro" id="IPR003594">
    <property type="entry name" value="HATPase_dom"/>
</dbReference>
<dbReference type="GO" id="GO:0000155">
    <property type="term" value="F:phosphorelay sensor kinase activity"/>
    <property type="evidence" value="ECO:0007669"/>
    <property type="project" value="InterPro"/>
</dbReference>
<dbReference type="Gene3D" id="3.30.450.20">
    <property type="entry name" value="PAS domain"/>
    <property type="match status" value="1"/>
</dbReference>
<dbReference type="CDD" id="cd00075">
    <property type="entry name" value="HATPase"/>
    <property type="match status" value="1"/>
</dbReference>
<feature type="domain" description="Histidine kinase" evidence="9">
    <location>
        <begin position="237"/>
        <end position="469"/>
    </location>
</feature>
<keyword evidence="5 10" id="KW-0418">Kinase</keyword>
<comment type="catalytic activity">
    <reaction evidence="1">
        <text>ATP + protein L-histidine = ADP + protein N-phospho-L-histidine.</text>
        <dbReference type="EC" id="2.7.13.3"/>
    </reaction>
</comment>
<evidence type="ECO:0000313" key="10">
    <source>
        <dbReference type="EMBL" id="SNB61302.1"/>
    </source>
</evidence>
<keyword evidence="11" id="KW-1185">Reference proteome</keyword>
<keyword evidence="7 8" id="KW-0472">Membrane</keyword>
<dbReference type="InterPro" id="IPR003661">
    <property type="entry name" value="HisK_dim/P_dom"/>
</dbReference>
<evidence type="ECO:0000256" key="4">
    <source>
        <dbReference type="ARBA" id="ARBA00022679"/>
    </source>
</evidence>
<sequence>MRSWRLVVLEAILIALPGLLALLAVLVTGAAHLAVGIGLGVVLLIVLACVHARRRGRDASRLLDWLNDLVTSEPLLDDGSERASAAPNLHGPLRFVARSIADMAELLADRGRRLRRQERSLATIVAGILDPILVVDRHRAIDLANPAADRAFGVRLNGLPLTRAIRDPGVLAAVDAAIGTGSANNVAFSPTLDRGKQFIARVMPISLRNGLPGVLLALREQSEHVLIERMRSDFVANASHEIRTPLASIIGITETLQGPAKDDAAAREMFLEMMADEARRMQRLIDDLLSLSKIEVAANQQPEASLDAQAVVEEVIDRLRKTAREVNSHLSLTPVSAERTLPPVRADHDQLHQMVFNLVDNALKYGAGRPVDVTLRHLARAEGDVGPLTGRPCLEIAITDHGEGIPPEHLGRLTERFYRVDKARSRKIGGTGLGLAIVKHIVRRHQGHLRIESRLGLGSCFSIFLPLADIGDPAKAAIISEYNHETIT</sequence>
<proteinExistence type="predicted"/>
<dbReference type="SUPFAM" id="SSF55785">
    <property type="entry name" value="PYP-like sensor domain (PAS domain)"/>
    <property type="match status" value="1"/>
</dbReference>
<evidence type="ECO:0000313" key="11">
    <source>
        <dbReference type="Proteomes" id="UP000197065"/>
    </source>
</evidence>
<dbReference type="InterPro" id="IPR004358">
    <property type="entry name" value="Sig_transdc_His_kin-like_C"/>
</dbReference>
<dbReference type="FunFam" id="1.10.287.130:FF:000001">
    <property type="entry name" value="Two-component sensor histidine kinase"/>
    <property type="match status" value="1"/>
</dbReference>
<evidence type="ECO:0000256" key="2">
    <source>
        <dbReference type="ARBA" id="ARBA00012438"/>
    </source>
</evidence>
<dbReference type="SUPFAM" id="SSF55874">
    <property type="entry name" value="ATPase domain of HSP90 chaperone/DNA topoisomerase II/histidine kinase"/>
    <property type="match status" value="1"/>
</dbReference>
<evidence type="ECO:0000256" key="7">
    <source>
        <dbReference type="ARBA" id="ARBA00023136"/>
    </source>
</evidence>
<dbReference type="CDD" id="cd00082">
    <property type="entry name" value="HisKA"/>
    <property type="match status" value="1"/>
</dbReference>
<evidence type="ECO:0000256" key="5">
    <source>
        <dbReference type="ARBA" id="ARBA00022777"/>
    </source>
</evidence>
<organism evidence="10 11">
    <name type="scientific">Arboricoccus pini</name>
    <dbReference type="NCBI Taxonomy" id="1963835"/>
    <lineage>
        <taxon>Bacteria</taxon>
        <taxon>Pseudomonadati</taxon>
        <taxon>Pseudomonadota</taxon>
        <taxon>Alphaproteobacteria</taxon>
        <taxon>Geminicoccales</taxon>
        <taxon>Geminicoccaceae</taxon>
        <taxon>Arboricoccus</taxon>
    </lineage>
</organism>
<evidence type="ECO:0000256" key="8">
    <source>
        <dbReference type="SAM" id="Phobius"/>
    </source>
</evidence>
<keyword evidence="8" id="KW-0812">Transmembrane</keyword>
<dbReference type="EC" id="2.7.13.3" evidence="2"/>
<reference evidence="10 11" key="1">
    <citation type="submission" date="2017-06" db="EMBL/GenBank/DDBJ databases">
        <authorList>
            <person name="Kim H.J."/>
            <person name="Triplett B.A."/>
        </authorList>
    </citation>
    <scope>NUCLEOTIDE SEQUENCE [LARGE SCALE GENOMIC DNA]</scope>
    <source>
        <strain evidence="10 11">B29T1</strain>
    </source>
</reference>
<evidence type="ECO:0000256" key="1">
    <source>
        <dbReference type="ARBA" id="ARBA00000085"/>
    </source>
</evidence>
<dbReference type="PROSITE" id="PS50109">
    <property type="entry name" value="HIS_KIN"/>
    <property type="match status" value="1"/>
</dbReference>
<dbReference type="Proteomes" id="UP000197065">
    <property type="component" value="Unassembled WGS sequence"/>
</dbReference>
<dbReference type="RefSeq" id="WP_088560033.1">
    <property type="nucleotide sequence ID" value="NZ_FYEH01000002.1"/>
</dbReference>
<evidence type="ECO:0000256" key="6">
    <source>
        <dbReference type="ARBA" id="ARBA00023012"/>
    </source>
</evidence>
<dbReference type="AlphaFoldDB" id="A0A212QPF9"/>
<dbReference type="InterPro" id="IPR036097">
    <property type="entry name" value="HisK_dim/P_sf"/>
</dbReference>
<gene>
    <name evidence="10" type="ORF">SAMN07250955_102169</name>
</gene>
<dbReference type="OrthoDB" id="9813151at2"/>
<dbReference type="FunFam" id="3.30.565.10:FF:000006">
    <property type="entry name" value="Sensor histidine kinase WalK"/>
    <property type="match status" value="1"/>
</dbReference>
<keyword evidence="6" id="KW-0902">Two-component regulatory system</keyword>
<dbReference type="EMBL" id="FYEH01000002">
    <property type="protein sequence ID" value="SNB61302.1"/>
    <property type="molecule type" value="Genomic_DNA"/>
</dbReference>
<keyword evidence="4" id="KW-0808">Transferase</keyword>
<feature type="transmembrane region" description="Helical" evidence="8">
    <location>
        <begin position="7"/>
        <end position="27"/>
    </location>
</feature>